<dbReference type="RefSeq" id="WP_067519548.1">
    <property type="nucleotide sequence ID" value="NZ_JABELX010000006.1"/>
</dbReference>
<comment type="similarity">
    <text evidence="1">Belongs to the enoyl-CoA hydratase/isomerase family.</text>
</comment>
<dbReference type="AlphaFoldDB" id="A0A849BZ45"/>
<dbReference type="InterPro" id="IPR001753">
    <property type="entry name" value="Enoyl-CoA_hydra/iso"/>
</dbReference>
<dbReference type="GO" id="GO:0003824">
    <property type="term" value="F:catalytic activity"/>
    <property type="evidence" value="ECO:0007669"/>
    <property type="project" value="UniProtKB-ARBA"/>
</dbReference>
<dbReference type="Gene3D" id="1.10.12.10">
    <property type="entry name" value="Lyase 2-enoyl-coa Hydratase, Chain A, domain 2"/>
    <property type="match status" value="1"/>
</dbReference>
<dbReference type="PANTHER" id="PTHR43459">
    <property type="entry name" value="ENOYL-COA HYDRATASE"/>
    <property type="match status" value="1"/>
</dbReference>
<evidence type="ECO:0000313" key="3">
    <source>
        <dbReference type="Proteomes" id="UP000586827"/>
    </source>
</evidence>
<dbReference type="Pfam" id="PF00378">
    <property type="entry name" value="ECH_1"/>
    <property type="match status" value="1"/>
</dbReference>
<dbReference type="Gene3D" id="3.90.226.10">
    <property type="entry name" value="2-enoyl-CoA Hydratase, Chain A, domain 1"/>
    <property type="match status" value="1"/>
</dbReference>
<organism evidence="2 3">
    <name type="scientific">Nocardia uniformis</name>
    <dbReference type="NCBI Taxonomy" id="53432"/>
    <lineage>
        <taxon>Bacteria</taxon>
        <taxon>Bacillati</taxon>
        <taxon>Actinomycetota</taxon>
        <taxon>Actinomycetes</taxon>
        <taxon>Mycobacteriales</taxon>
        <taxon>Nocardiaceae</taxon>
        <taxon>Nocardia</taxon>
    </lineage>
</organism>
<proteinExistence type="inferred from homology"/>
<dbReference type="EMBL" id="JABELX010000006">
    <property type="protein sequence ID" value="NNH71782.1"/>
    <property type="molecule type" value="Genomic_DNA"/>
</dbReference>
<dbReference type="Proteomes" id="UP000586827">
    <property type="component" value="Unassembled WGS sequence"/>
</dbReference>
<dbReference type="InterPro" id="IPR014748">
    <property type="entry name" value="Enoyl-CoA_hydra_C"/>
</dbReference>
<sequence length="264" mass="26977">MTNIATTPGFSAIVDGRVLRITLTNPRRKNAINYDTMVGLGDIVRAASANKSLRVIVLTGEGGDFCTGADLAAGPADAARGITPEMTMDGANAMVRAIVDSPLPVVTRVKGAAAGIGAAIALAADLSYFSADAYLLLAFINIGLMPDGGAAAMVAAAAGRPLAAEMALLGERLPATRAKEYGLITDVLSDADLDARVEAVVAKLAGGPRRATELTKRALNEAALASLDGVLAAEKVGQSELLEAADFAEGAAAMLQKRKPVFED</sequence>
<dbReference type="InterPro" id="IPR029045">
    <property type="entry name" value="ClpP/crotonase-like_dom_sf"/>
</dbReference>
<evidence type="ECO:0000313" key="2">
    <source>
        <dbReference type="EMBL" id="NNH71782.1"/>
    </source>
</evidence>
<comment type="caution">
    <text evidence="2">The sequence shown here is derived from an EMBL/GenBank/DDBJ whole genome shotgun (WGS) entry which is preliminary data.</text>
</comment>
<keyword evidence="3" id="KW-1185">Reference proteome</keyword>
<reference evidence="2 3" key="1">
    <citation type="submission" date="2020-05" db="EMBL/GenBank/DDBJ databases">
        <title>MicrobeNet Type strains.</title>
        <authorList>
            <person name="Nicholson A.C."/>
        </authorList>
    </citation>
    <scope>NUCLEOTIDE SEQUENCE [LARGE SCALE GENOMIC DNA]</scope>
    <source>
        <strain evidence="2 3">JCM 3224</strain>
    </source>
</reference>
<dbReference type="SUPFAM" id="SSF52096">
    <property type="entry name" value="ClpP/crotonase"/>
    <property type="match status" value="1"/>
</dbReference>
<name>A0A849BZ45_9NOCA</name>
<dbReference type="CDD" id="cd06558">
    <property type="entry name" value="crotonase-like"/>
    <property type="match status" value="1"/>
</dbReference>
<accession>A0A849BZ45</accession>
<protein>
    <submittedName>
        <fullName evidence="2">Enoyl-CoA hydratase</fullName>
    </submittedName>
</protein>
<evidence type="ECO:0000256" key="1">
    <source>
        <dbReference type="ARBA" id="ARBA00005254"/>
    </source>
</evidence>
<dbReference type="PANTHER" id="PTHR43459:SF1">
    <property type="entry name" value="EG:BACN32G11.4 PROTEIN"/>
    <property type="match status" value="1"/>
</dbReference>
<gene>
    <name evidence="2" type="ORF">HLB23_18280</name>
</gene>